<dbReference type="PANTHER" id="PTHR12064">
    <property type="entry name" value="METAL TRANSPORTER CNNM"/>
    <property type="match status" value="1"/>
</dbReference>
<feature type="domain" description="CNNM transmembrane" evidence="6">
    <location>
        <begin position="49"/>
        <end position="260"/>
    </location>
</feature>
<keyword evidence="2 4" id="KW-0812">Transmembrane</keyword>
<reference evidence="7 8" key="1">
    <citation type="submission" date="2024-01" db="EMBL/GenBank/DDBJ databases">
        <title>A draft genome for a cacao thread blight-causing isolate of Paramarasmius palmivorus.</title>
        <authorList>
            <person name="Baruah I.K."/>
            <person name="Bukari Y."/>
            <person name="Amoako-Attah I."/>
            <person name="Meinhardt L.W."/>
            <person name="Bailey B.A."/>
            <person name="Cohen S.P."/>
        </authorList>
    </citation>
    <scope>NUCLEOTIDE SEQUENCE [LARGE SCALE GENOMIC DNA]</scope>
    <source>
        <strain evidence="7 8">GH-12</strain>
    </source>
</reference>
<accession>A0AAW0D9R8</accession>
<evidence type="ECO:0000313" key="8">
    <source>
        <dbReference type="Proteomes" id="UP001383192"/>
    </source>
</evidence>
<keyword evidence="5" id="KW-0732">Signal</keyword>
<protein>
    <recommendedName>
        <fullName evidence="6">CNNM transmembrane domain-containing protein</fullName>
    </recommendedName>
</protein>
<dbReference type="GO" id="GO:0005737">
    <property type="term" value="C:cytoplasm"/>
    <property type="evidence" value="ECO:0007669"/>
    <property type="project" value="TreeGrafter"/>
</dbReference>
<keyword evidence="8" id="KW-1185">Reference proteome</keyword>
<evidence type="ECO:0000256" key="4">
    <source>
        <dbReference type="SAM" id="Phobius"/>
    </source>
</evidence>
<evidence type="ECO:0000256" key="3">
    <source>
        <dbReference type="SAM" id="MobiDB-lite"/>
    </source>
</evidence>
<feature type="transmembrane region" description="Helical" evidence="4">
    <location>
        <begin position="59"/>
        <end position="80"/>
    </location>
</feature>
<evidence type="ECO:0000313" key="7">
    <source>
        <dbReference type="EMBL" id="KAK7047171.1"/>
    </source>
</evidence>
<dbReference type="EMBL" id="JAYKXP010000021">
    <property type="protein sequence ID" value="KAK7047171.1"/>
    <property type="molecule type" value="Genomic_DNA"/>
</dbReference>
<feature type="chain" id="PRO_5043350972" description="CNNM transmembrane domain-containing protein" evidence="5">
    <location>
        <begin position="20"/>
        <end position="473"/>
    </location>
</feature>
<dbReference type="SUPFAM" id="SSF54631">
    <property type="entry name" value="CBS-domain pair"/>
    <property type="match status" value="1"/>
</dbReference>
<dbReference type="GO" id="GO:0030026">
    <property type="term" value="P:intracellular manganese ion homeostasis"/>
    <property type="evidence" value="ECO:0007669"/>
    <property type="project" value="TreeGrafter"/>
</dbReference>
<feature type="transmembrane region" description="Helical" evidence="4">
    <location>
        <begin position="113"/>
        <end position="134"/>
    </location>
</feature>
<dbReference type="GO" id="GO:0010960">
    <property type="term" value="P:magnesium ion homeostasis"/>
    <property type="evidence" value="ECO:0007669"/>
    <property type="project" value="InterPro"/>
</dbReference>
<dbReference type="GO" id="GO:0016020">
    <property type="term" value="C:membrane"/>
    <property type="evidence" value="ECO:0007669"/>
    <property type="project" value="UniProtKB-UniRule"/>
</dbReference>
<dbReference type="Gene3D" id="3.10.580.10">
    <property type="entry name" value="CBS-domain"/>
    <property type="match status" value="1"/>
</dbReference>
<dbReference type="Pfam" id="PF01595">
    <property type="entry name" value="CNNM"/>
    <property type="match status" value="1"/>
</dbReference>
<feature type="signal peptide" evidence="5">
    <location>
        <begin position="1"/>
        <end position="19"/>
    </location>
</feature>
<evidence type="ECO:0000256" key="5">
    <source>
        <dbReference type="SAM" id="SignalP"/>
    </source>
</evidence>
<dbReference type="PANTHER" id="PTHR12064:SF97">
    <property type="entry name" value="METAL TRANSPORTER CNNM-5"/>
    <property type="match status" value="1"/>
</dbReference>
<feature type="transmembrane region" description="Helical" evidence="4">
    <location>
        <begin position="175"/>
        <end position="195"/>
    </location>
</feature>
<feature type="transmembrane region" description="Helical" evidence="4">
    <location>
        <begin position="140"/>
        <end position="163"/>
    </location>
</feature>
<comment type="caution">
    <text evidence="7">The sequence shown here is derived from an EMBL/GenBank/DDBJ whole genome shotgun (WGS) entry which is preliminary data.</text>
</comment>
<dbReference type="InterPro" id="IPR046342">
    <property type="entry name" value="CBS_dom_sf"/>
</dbReference>
<dbReference type="InterPro" id="IPR045095">
    <property type="entry name" value="ACDP"/>
</dbReference>
<dbReference type="PROSITE" id="PS51846">
    <property type="entry name" value="CNNM"/>
    <property type="match status" value="1"/>
</dbReference>
<evidence type="ECO:0000259" key="6">
    <source>
        <dbReference type="PROSITE" id="PS51846"/>
    </source>
</evidence>
<keyword evidence="2 4" id="KW-0472">Membrane</keyword>
<evidence type="ECO:0000256" key="2">
    <source>
        <dbReference type="PROSITE-ProRule" id="PRU01193"/>
    </source>
</evidence>
<feature type="compositionally biased region" description="Low complexity" evidence="3">
    <location>
        <begin position="397"/>
        <end position="417"/>
    </location>
</feature>
<dbReference type="Proteomes" id="UP001383192">
    <property type="component" value="Unassembled WGS sequence"/>
</dbReference>
<name>A0AAW0D9R8_9AGAR</name>
<dbReference type="AlphaFoldDB" id="A0AAW0D9R8"/>
<proteinExistence type="predicted"/>
<sequence length="473" mass="51364">MVLAFTVLTLLALTKTTFSLPLHALSHVEYHKLSRHCKIHPPEGTPIEGSSPLWFKLSLSAAFVVLGGIFSGLTLGLMGLDQLHLRVLAESSSSPRERRNAQKVLQLMKKGRHWVLVVLLLSNVIVNETLPIFLDSAIGGGLAAIVISTTAIVIFGSLMKMTFSREIIPQAVSVRYGLAIGAACSDFVLALMWIIGRGTVPIGINLPAQSFPFAAPIAWPIARLLDYILGVHETHTYRKAELKSLLQIHRTGEEPLMEEEVSILNSVLELSAKNVKSLMTPLKDVVTLSADTILDHKKLEELLSTGYSRFPVHEPGQPLAFTGLLLVKKLLCYDPAQQLPVSSFALSILPEAHPTEIISEEIVDETDQYEDNVSKRKAKRLASAGIMKGIVEHDSTSRTASKSTTTSSVGTASSTSTLVGDPWSKAKSIDAAGDSSADEHCALLSPTEAPLGTKTVSRIESWRRHTEQKYGSI</sequence>
<evidence type="ECO:0000256" key="1">
    <source>
        <dbReference type="ARBA" id="ARBA00022737"/>
    </source>
</evidence>
<gene>
    <name evidence="7" type="ORF">VNI00_006837</name>
</gene>
<feature type="region of interest" description="Disordered" evidence="3">
    <location>
        <begin position="392"/>
        <end position="418"/>
    </location>
</feature>
<organism evidence="7 8">
    <name type="scientific">Paramarasmius palmivorus</name>
    <dbReference type="NCBI Taxonomy" id="297713"/>
    <lineage>
        <taxon>Eukaryota</taxon>
        <taxon>Fungi</taxon>
        <taxon>Dikarya</taxon>
        <taxon>Basidiomycota</taxon>
        <taxon>Agaricomycotina</taxon>
        <taxon>Agaricomycetes</taxon>
        <taxon>Agaricomycetidae</taxon>
        <taxon>Agaricales</taxon>
        <taxon>Marasmiineae</taxon>
        <taxon>Marasmiaceae</taxon>
        <taxon>Paramarasmius</taxon>
    </lineage>
</organism>
<keyword evidence="1" id="KW-0677">Repeat</keyword>
<keyword evidence="2 4" id="KW-1133">Transmembrane helix</keyword>
<dbReference type="InterPro" id="IPR002550">
    <property type="entry name" value="CNNM"/>
</dbReference>